<keyword evidence="3" id="KW-1185">Reference proteome</keyword>
<organism evidence="2 3">
    <name type="scientific">Kocuria dechangensis</name>
    <dbReference type="NCBI Taxonomy" id="1176249"/>
    <lineage>
        <taxon>Bacteria</taxon>
        <taxon>Bacillati</taxon>
        <taxon>Actinomycetota</taxon>
        <taxon>Actinomycetes</taxon>
        <taxon>Micrococcales</taxon>
        <taxon>Micrococcaceae</taxon>
        <taxon>Kocuria</taxon>
    </lineage>
</organism>
<evidence type="ECO:0000313" key="2">
    <source>
        <dbReference type="EMBL" id="GGG64692.1"/>
    </source>
</evidence>
<feature type="region of interest" description="Disordered" evidence="1">
    <location>
        <begin position="1"/>
        <end position="37"/>
    </location>
</feature>
<gene>
    <name evidence="2" type="ORF">GCM10011374_30470</name>
</gene>
<dbReference type="AlphaFoldDB" id="A0A917LX30"/>
<comment type="caution">
    <text evidence="2">The sequence shown here is derived from an EMBL/GenBank/DDBJ whole genome shotgun (WGS) entry which is preliminary data.</text>
</comment>
<dbReference type="Proteomes" id="UP000638848">
    <property type="component" value="Unassembled WGS sequence"/>
</dbReference>
<proteinExistence type="predicted"/>
<reference evidence="2" key="2">
    <citation type="submission" date="2020-09" db="EMBL/GenBank/DDBJ databases">
        <authorList>
            <person name="Sun Q."/>
            <person name="Zhou Y."/>
        </authorList>
    </citation>
    <scope>NUCLEOTIDE SEQUENCE</scope>
    <source>
        <strain evidence="2">CGMCC 1.12187</strain>
    </source>
</reference>
<dbReference type="RefSeq" id="WP_188538723.1">
    <property type="nucleotide sequence ID" value="NZ_BMEQ01000019.1"/>
</dbReference>
<sequence length="131" mass="14429">MNDNQPRSTDGRSGSHSPTENDLDPSTTTGQELPRWSLRLQGGPQALETLRIPDQMRGSVAARSAKTWKVSFPTRRGRESYTIMAAGPHLAIQAAFDLAQVDERQRALVEQHVSIVEVIPVRQDKVDGAGR</sequence>
<evidence type="ECO:0000313" key="3">
    <source>
        <dbReference type="Proteomes" id="UP000638848"/>
    </source>
</evidence>
<name>A0A917LX30_9MICC</name>
<protein>
    <submittedName>
        <fullName evidence="2">Uncharacterized protein</fullName>
    </submittedName>
</protein>
<dbReference type="EMBL" id="BMEQ01000019">
    <property type="protein sequence ID" value="GGG64692.1"/>
    <property type="molecule type" value="Genomic_DNA"/>
</dbReference>
<feature type="compositionally biased region" description="Polar residues" evidence="1">
    <location>
        <begin position="1"/>
        <end position="31"/>
    </location>
</feature>
<accession>A0A917LX30</accession>
<reference evidence="2" key="1">
    <citation type="journal article" date="2014" name="Int. J. Syst. Evol. Microbiol.">
        <title>Complete genome sequence of Corynebacterium casei LMG S-19264T (=DSM 44701T), isolated from a smear-ripened cheese.</title>
        <authorList>
            <consortium name="US DOE Joint Genome Institute (JGI-PGF)"/>
            <person name="Walter F."/>
            <person name="Albersmeier A."/>
            <person name="Kalinowski J."/>
            <person name="Ruckert C."/>
        </authorList>
    </citation>
    <scope>NUCLEOTIDE SEQUENCE</scope>
    <source>
        <strain evidence="2">CGMCC 1.12187</strain>
    </source>
</reference>
<evidence type="ECO:0000256" key="1">
    <source>
        <dbReference type="SAM" id="MobiDB-lite"/>
    </source>
</evidence>